<dbReference type="AlphaFoldDB" id="W4VB78"/>
<protein>
    <submittedName>
        <fullName evidence="1">Uncharacterized protein</fullName>
    </submittedName>
</protein>
<dbReference type="STRING" id="1294263.JCM21531_4325"/>
<keyword evidence="2" id="KW-1185">Reference proteome</keyword>
<gene>
    <name evidence="1" type="ORF">JCM21531_4325</name>
</gene>
<sequence length="106" mass="12126">MGLKQDIVLDDMAFHTASSEMKALKERTEALKTKLKQMYRDMTTALDTPAGRQLEMTAEDVLIKPIDDLLLVIQHVSDTLTQIIGTGYYKDIFIKFEQLNESIKFD</sequence>
<organism evidence="1 2">
    <name type="scientific">Acetivibrio straminisolvens JCM 21531</name>
    <dbReference type="NCBI Taxonomy" id="1294263"/>
    <lineage>
        <taxon>Bacteria</taxon>
        <taxon>Bacillati</taxon>
        <taxon>Bacillota</taxon>
        <taxon>Clostridia</taxon>
        <taxon>Eubacteriales</taxon>
        <taxon>Oscillospiraceae</taxon>
        <taxon>Acetivibrio</taxon>
    </lineage>
</organism>
<evidence type="ECO:0000313" key="2">
    <source>
        <dbReference type="Proteomes" id="UP000019109"/>
    </source>
</evidence>
<evidence type="ECO:0000313" key="1">
    <source>
        <dbReference type="EMBL" id="GAE90690.1"/>
    </source>
</evidence>
<dbReference type="EMBL" id="BAVR01000084">
    <property type="protein sequence ID" value="GAE90690.1"/>
    <property type="molecule type" value="Genomic_DNA"/>
</dbReference>
<comment type="caution">
    <text evidence="1">The sequence shown here is derived from an EMBL/GenBank/DDBJ whole genome shotgun (WGS) entry which is preliminary data.</text>
</comment>
<accession>W4VB78</accession>
<dbReference type="Proteomes" id="UP000019109">
    <property type="component" value="Unassembled WGS sequence"/>
</dbReference>
<dbReference type="RefSeq" id="WP_038291242.1">
    <property type="nucleotide sequence ID" value="NZ_BAVR01000084.1"/>
</dbReference>
<reference evidence="1" key="1">
    <citation type="journal article" date="2014" name="Genome Announc.">
        <title>Draft Genome Sequence of Clostridium straminisolvens Strain JCM 21531T, Isolated from a Cellulose-Degrading Bacterial Community.</title>
        <authorList>
            <person name="Yuki M."/>
            <person name="Oshima K."/>
            <person name="Suda W."/>
            <person name="Sakamoto M."/>
            <person name="Kitamura K."/>
            <person name="Iida T."/>
            <person name="Hattori M."/>
            <person name="Ohkuma M."/>
        </authorList>
    </citation>
    <scope>NUCLEOTIDE SEQUENCE [LARGE SCALE GENOMIC DNA]</scope>
    <source>
        <strain evidence="1">JCM 21531</strain>
    </source>
</reference>
<name>W4VB78_9FIRM</name>
<dbReference type="OrthoDB" id="1827197at2"/>
<proteinExistence type="predicted"/>